<dbReference type="AlphaFoldDB" id="A0A8S3PY18"/>
<comment type="caution">
    <text evidence="1">The sequence shown here is derived from an EMBL/GenBank/DDBJ whole genome shotgun (WGS) entry which is preliminary data.</text>
</comment>
<dbReference type="EMBL" id="CAJPWZ010000272">
    <property type="protein sequence ID" value="CAG2188681.1"/>
    <property type="molecule type" value="Genomic_DNA"/>
</dbReference>
<proteinExistence type="predicted"/>
<gene>
    <name evidence="1" type="ORF">MEDL_4070</name>
</gene>
<sequence length="221" mass="25573">MTESLEISQHGVRSIDGETVKKEKLDNIFDVHDVDIRNGKTDGILKLICACLNSKQKSLHEFELQFNIVKYSKRITSHEFDDFYKKIEAKLVDTFCRNFCDFIERKGDCDSNRLKITVKKSPELYSLKNYLYIPTASSVYESQYAKAVCILRQTGGSEKLPKPVEKGSYKICEIVTNLRQENVDVQFKTLNTEKNIEKIWQTISNTFQHLLIKMVVAFILV</sequence>
<evidence type="ECO:0000313" key="1">
    <source>
        <dbReference type="EMBL" id="CAG2188681.1"/>
    </source>
</evidence>
<reference evidence="1" key="1">
    <citation type="submission" date="2021-03" db="EMBL/GenBank/DDBJ databases">
        <authorList>
            <person name="Bekaert M."/>
        </authorList>
    </citation>
    <scope>NUCLEOTIDE SEQUENCE</scope>
</reference>
<organism evidence="1 2">
    <name type="scientific">Mytilus edulis</name>
    <name type="common">Blue mussel</name>
    <dbReference type="NCBI Taxonomy" id="6550"/>
    <lineage>
        <taxon>Eukaryota</taxon>
        <taxon>Metazoa</taxon>
        <taxon>Spiralia</taxon>
        <taxon>Lophotrochozoa</taxon>
        <taxon>Mollusca</taxon>
        <taxon>Bivalvia</taxon>
        <taxon>Autobranchia</taxon>
        <taxon>Pteriomorphia</taxon>
        <taxon>Mytilida</taxon>
        <taxon>Mytiloidea</taxon>
        <taxon>Mytilidae</taxon>
        <taxon>Mytilinae</taxon>
        <taxon>Mytilus</taxon>
    </lineage>
</organism>
<dbReference type="Proteomes" id="UP000683360">
    <property type="component" value="Unassembled WGS sequence"/>
</dbReference>
<evidence type="ECO:0000313" key="2">
    <source>
        <dbReference type="Proteomes" id="UP000683360"/>
    </source>
</evidence>
<name>A0A8S3PY18_MYTED</name>
<accession>A0A8S3PY18</accession>
<keyword evidence="2" id="KW-1185">Reference proteome</keyword>
<protein>
    <submittedName>
        <fullName evidence="1">Uncharacterized protein</fullName>
    </submittedName>
</protein>